<dbReference type="InterPro" id="IPR021109">
    <property type="entry name" value="Peptidase_aspartic_dom_sf"/>
</dbReference>
<dbReference type="PANTHER" id="PTHR33067">
    <property type="entry name" value="RNA-DIRECTED DNA POLYMERASE-RELATED"/>
    <property type="match status" value="1"/>
</dbReference>
<dbReference type="PaxDb" id="4097-A0A1S4AFP7"/>
<dbReference type="AlphaFoldDB" id="A0A1S4AFP7"/>
<dbReference type="OrthoDB" id="778454at2759"/>
<organism evidence="1">
    <name type="scientific">Nicotiana tabacum</name>
    <name type="common">Common tobacco</name>
    <dbReference type="NCBI Taxonomy" id="4097"/>
    <lineage>
        <taxon>Eukaryota</taxon>
        <taxon>Viridiplantae</taxon>
        <taxon>Streptophyta</taxon>
        <taxon>Embryophyta</taxon>
        <taxon>Tracheophyta</taxon>
        <taxon>Spermatophyta</taxon>
        <taxon>Magnoliopsida</taxon>
        <taxon>eudicotyledons</taxon>
        <taxon>Gunneridae</taxon>
        <taxon>Pentapetalae</taxon>
        <taxon>asterids</taxon>
        <taxon>lamiids</taxon>
        <taxon>Solanales</taxon>
        <taxon>Solanaceae</taxon>
        <taxon>Nicotianoideae</taxon>
        <taxon>Nicotianeae</taxon>
        <taxon>Nicotiana</taxon>
    </lineage>
</organism>
<dbReference type="PANTHER" id="PTHR33067:SF9">
    <property type="entry name" value="RNA-DIRECTED DNA POLYMERASE"/>
    <property type="match status" value="1"/>
</dbReference>
<accession>A0A1S4AFP7</accession>
<dbReference type="Gene3D" id="2.40.70.10">
    <property type="entry name" value="Acid Proteases"/>
    <property type="match status" value="1"/>
</dbReference>
<name>A0A1S4AFP7_TOBAC</name>
<dbReference type="KEGG" id="nta:107797110"/>
<protein>
    <submittedName>
        <fullName evidence="1">Uncharacterized protein</fullName>
    </submittedName>
</protein>
<proteinExistence type="predicted"/>
<reference evidence="1" key="1">
    <citation type="submission" date="2025-08" db="UniProtKB">
        <authorList>
            <consortium name="RefSeq"/>
        </authorList>
    </citation>
    <scope>IDENTIFICATION</scope>
</reference>
<sequence>MEVNLRNGRDLDLEQEIARERRPTETLVPVPIEVDDSTRLTEVMIQHAQENTSKEKEVVKETDVVQEMTIEALPEQDKTQITGRKRLPAPFPQRLAKYHKDEQYKKFIKMLKQIQVTILLIDTLREMHGYAKMMKDLMSRKFDFQDLAIVTLTQTCSGVMTRPIAKKLSDPGSFTIPCTIGSYAFAKALCYLGASINLIPLAIYKRLGIGRARLISMLLQLVDRIVKRPSDFVILDCWVDKEISITLGRPFLATGRALIDCETGGLKMRLNDEEIMFNVQKSMLRPSEFANCSLIQAVDVISEEEDEALKVKDPPQPIS</sequence>
<evidence type="ECO:0000313" key="1">
    <source>
        <dbReference type="RefSeq" id="XP_016475456.1"/>
    </source>
</evidence>
<dbReference type="RefSeq" id="XP_016475456.1">
    <property type="nucleotide sequence ID" value="XM_016619970.1"/>
</dbReference>
<gene>
    <name evidence="1" type="primary">LOC107797110</name>
</gene>